<feature type="binding site" evidence="13">
    <location>
        <position position="217"/>
    </location>
    <ligand>
        <name>Zn(2+)</name>
        <dbReference type="ChEBI" id="CHEBI:29105"/>
        <label>2</label>
    </ligand>
</feature>
<feature type="binding site" evidence="13">
    <location>
        <position position="228"/>
    </location>
    <ligand>
        <name>Zn(2+)</name>
        <dbReference type="ChEBI" id="CHEBI:29105"/>
        <label>1</label>
    </ligand>
</feature>
<feature type="domain" description="J" evidence="15">
    <location>
        <begin position="24"/>
        <end position="88"/>
    </location>
</feature>
<evidence type="ECO:0000256" key="3">
    <source>
        <dbReference type="ARBA" id="ARBA00022490"/>
    </source>
</evidence>
<feature type="binding site" evidence="13">
    <location>
        <position position="188"/>
    </location>
    <ligand>
        <name>Zn(2+)</name>
        <dbReference type="ChEBI" id="CHEBI:29105"/>
        <label>2</label>
    </ligand>
</feature>
<dbReference type="SUPFAM" id="SSF49493">
    <property type="entry name" value="HSP40/DnaJ peptide-binding domain"/>
    <property type="match status" value="2"/>
</dbReference>
<dbReference type="Gene3D" id="1.10.287.110">
    <property type="entry name" value="DnaJ domain"/>
    <property type="match status" value="1"/>
</dbReference>
<feature type="binding site" evidence="13">
    <location>
        <position position="171"/>
    </location>
    <ligand>
        <name>Zn(2+)</name>
        <dbReference type="ChEBI" id="CHEBI:29105"/>
        <label>1</label>
    </ligand>
</feature>
<evidence type="ECO:0000256" key="10">
    <source>
        <dbReference type="ARBA" id="ARBA00023186"/>
    </source>
</evidence>
<evidence type="ECO:0000259" key="16">
    <source>
        <dbReference type="PROSITE" id="PS51188"/>
    </source>
</evidence>
<dbReference type="InterPro" id="IPR002939">
    <property type="entry name" value="DnaJ_C"/>
</dbReference>
<dbReference type="InterPro" id="IPR036410">
    <property type="entry name" value="HSP_DnaJ_Cys-rich_dom_sf"/>
</dbReference>
<dbReference type="CDD" id="cd10747">
    <property type="entry name" value="DnaJ_C"/>
    <property type="match status" value="1"/>
</dbReference>
<keyword evidence="5 13" id="KW-0479">Metal-binding</keyword>
<evidence type="ECO:0000256" key="1">
    <source>
        <dbReference type="ARBA" id="ARBA00004496"/>
    </source>
</evidence>
<evidence type="ECO:0000256" key="7">
    <source>
        <dbReference type="ARBA" id="ARBA00022771"/>
    </source>
</evidence>
<comment type="cofactor">
    <cofactor evidence="13">
        <name>Zn(2+)</name>
        <dbReference type="ChEBI" id="CHEBI:29105"/>
    </cofactor>
    <text evidence="13">Binds 2 Zn(2+) ions per monomer.</text>
</comment>
<comment type="subcellular location">
    <subcellularLocation>
        <location evidence="1 13">Cytoplasm</location>
    </subcellularLocation>
</comment>
<evidence type="ECO:0000259" key="15">
    <source>
        <dbReference type="PROSITE" id="PS50076"/>
    </source>
</evidence>
<dbReference type="Gene3D" id="2.60.260.20">
    <property type="entry name" value="Urease metallochaperone UreE, N-terminal domain"/>
    <property type="match status" value="2"/>
</dbReference>
<dbReference type="InterPro" id="IPR036869">
    <property type="entry name" value="J_dom_sf"/>
</dbReference>
<dbReference type="PANTHER" id="PTHR43096">
    <property type="entry name" value="DNAJ HOMOLOG 1, MITOCHONDRIAL-RELATED"/>
    <property type="match status" value="1"/>
</dbReference>
<evidence type="ECO:0000256" key="14">
    <source>
        <dbReference type="PROSITE-ProRule" id="PRU00546"/>
    </source>
</evidence>
<dbReference type="InterPro" id="IPR008971">
    <property type="entry name" value="HSP40/DnaJ_pept-bd"/>
</dbReference>
<feature type="repeat" description="CXXCXGXG motif" evidence="13">
    <location>
        <begin position="188"/>
        <end position="195"/>
    </location>
</feature>
<dbReference type="Pfam" id="PF01556">
    <property type="entry name" value="DnaJ_C"/>
    <property type="match status" value="1"/>
</dbReference>
<accession>K2PL79</accession>
<dbReference type="AlphaFoldDB" id="K2PL79"/>
<feature type="binding site" evidence="13">
    <location>
        <position position="174"/>
    </location>
    <ligand>
        <name>Zn(2+)</name>
        <dbReference type="ChEBI" id="CHEBI:29105"/>
        <label>1</label>
    </ligand>
</feature>
<dbReference type="NCBIfam" id="NF010873">
    <property type="entry name" value="PRK14280.1"/>
    <property type="match status" value="1"/>
</dbReference>
<dbReference type="InterPro" id="IPR018253">
    <property type="entry name" value="DnaJ_domain_CS"/>
</dbReference>
<feature type="repeat" description="CXXCXGXG motif" evidence="13">
    <location>
        <begin position="171"/>
        <end position="178"/>
    </location>
</feature>
<dbReference type="PANTHER" id="PTHR43096:SF48">
    <property type="entry name" value="CHAPERONE PROTEIN DNAJ"/>
    <property type="match status" value="1"/>
</dbReference>
<feature type="binding site" evidence="13">
    <location>
        <position position="191"/>
    </location>
    <ligand>
        <name>Zn(2+)</name>
        <dbReference type="ChEBI" id="CHEBI:29105"/>
        <label>2</label>
    </ligand>
</feature>
<keyword evidence="7 13" id="KW-0863">Zinc-finger</keyword>
<protein>
    <recommendedName>
        <fullName evidence="12 13">Chaperone protein DnaJ</fullName>
    </recommendedName>
</protein>
<dbReference type="InterPro" id="IPR001623">
    <property type="entry name" value="DnaJ_domain"/>
</dbReference>
<feature type="domain" description="CR-type" evidence="16">
    <location>
        <begin position="158"/>
        <end position="240"/>
    </location>
</feature>
<evidence type="ECO:0000256" key="2">
    <source>
        <dbReference type="ARBA" id="ARBA00011738"/>
    </source>
</evidence>
<dbReference type="GO" id="GO:0042026">
    <property type="term" value="P:protein refolding"/>
    <property type="evidence" value="ECO:0007669"/>
    <property type="project" value="TreeGrafter"/>
</dbReference>
<evidence type="ECO:0000256" key="13">
    <source>
        <dbReference type="HAMAP-Rule" id="MF_01152"/>
    </source>
</evidence>
<evidence type="ECO:0000256" key="12">
    <source>
        <dbReference type="ARBA" id="ARBA00067609"/>
    </source>
</evidence>
<comment type="domain">
    <text evidence="13">The J domain is necessary and sufficient to stimulate DnaK ATPase activity. Zinc center 1 plays an important role in the autonomous, DnaK-independent chaperone activity of DnaJ. Zinc center 2 is essential for interaction with DnaK and for DnaJ activity.</text>
</comment>
<dbReference type="PROSITE" id="PS50076">
    <property type="entry name" value="DNAJ_2"/>
    <property type="match status" value="1"/>
</dbReference>
<dbReference type="GO" id="GO:0009408">
    <property type="term" value="P:response to heat"/>
    <property type="evidence" value="ECO:0007669"/>
    <property type="project" value="InterPro"/>
</dbReference>
<dbReference type="GO" id="GO:0008270">
    <property type="term" value="F:zinc ion binding"/>
    <property type="evidence" value="ECO:0007669"/>
    <property type="project" value="UniProtKB-UniRule"/>
</dbReference>
<dbReference type="NCBIfam" id="TIGR02349">
    <property type="entry name" value="DnaJ_bact"/>
    <property type="match status" value="1"/>
</dbReference>
<dbReference type="PATRIC" id="fig|1231377.3.peg.1625"/>
<evidence type="ECO:0000313" key="18">
    <source>
        <dbReference type="Proteomes" id="UP000006787"/>
    </source>
</evidence>
<comment type="caution">
    <text evidence="17">The sequence shown here is derived from an EMBL/GenBank/DDBJ whole genome shotgun (WGS) entry which is preliminary data.</text>
</comment>
<dbReference type="NCBIfam" id="NF008035">
    <property type="entry name" value="PRK10767.1"/>
    <property type="match status" value="1"/>
</dbReference>
<dbReference type="GO" id="GO:0005524">
    <property type="term" value="F:ATP binding"/>
    <property type="evidence" value="ECO:0007669"/>
    <property type="project" value="InterPro"/>
</dbReference>
<reference evidence="17 18" key="1">
    <citation type="journal article" date="2012" name="J. Bacteriol.">
        <title>Genome Sequence of the Bacteriocin-Producing Strain Lactococcus garvieae DCC43.</title>
        <authorList>
            <person name="Gabrielsen C."/>
            <person name="Brede D.A."/>
            <person name="Hernandez P.E."/>
            <person name="Nes I.F."/>
            <person name="Diep D.B."/>
        </authorList>
    </citation>
    <scope>NUCLEOTIDE SEQUENCE [LARGE SCALE GENOMIC DNA]</scope>
    <source>
        <strain evidence="17 18">DCC43</strain>
    </source>
</reference>
<comment type="subunit">
    <text evidence="2 13">Homodimer.</text>
</comment>
<dbReference type="PROSITE" id="PS00636">
    <property type="entry name" value="DNAJ_1"/>
    <property type="match status" value="1"/>
</dbReference>
<evidence type="ECO:0000256" key="4">
    <source>
        <dbReference type="ARBA" id="ARBA00022705"/>
    </source>
</evidence>
<keyword evidence="9 13" id="KW-0346">Stress response</keyword>
<dbReference type="HAMAP" id="MF_01152">
    <property type="entry name" value="DnaJ"/>
    <property type="match status" value="1"/>
</dbReference>
<keyword evidence="8 13" id="KW-0862">Zinc</keyword>
<evidence type="ECO:0000256" key="9">
    <source>
        <dbReference type="ARBA" id="ARBA00023016"/>
    </source>
</evidence>
<dbReference type="SUPFAM" id="SSF46565">
    <property type="entry name" value="Chaperone J-domain"/>
    <property type="match status" value="1"/>
</dbReference>
<dbReference type="EMBL" id="AMQS01000027">
    <property type="protein sequence ID" value="EKF50989.1"/>
    <property type="molecule type" value="Genomic_DNA"/>
</dbReference>
<feature type="repeat" description="CXXCXGXG motif" evidence="13">
    <location>
        <begin position="214"/>
        <end position="221"/>
    </location>
</feature>
<dbReference type="InterPro" id="IPR001305">
    <property type="entry name" value="HSP_DnaJ_Cys-rich_dom"/>
</dbReference>
<dbReference type="InterPro" id="IPR012724">
    <property type="entry name" value="DnaJ"/>
</dbReference>
<dbReference type="Proteomes" id="UP000006787">
    <property type="component" value="Unassembled WGS sequence"/>
</dbReference>
<comment type="similarity">
    <text evidence="11 13">Belongs to the DnaJ family.</text>
</comment>
<dbReference type="SUPFAM" id="SSF57938">
    <property type="entry name" value="DnaJ/Hsp40 cysteine-rich domain"/>
    <property type="match status" value="1"/>
</dbReference>
<dbReference type="GO" id="GO:0005737">
    <property type="term" value="C:cytoplasm"/>
    <property type="evidence" value="ECO:0007669"/>
    <property type="project" value="UniProtKB-SubCell"/>
</dbReference>
<dbReference type="SMART" id="SM00271">
    <property type="entry name" value="DnaJ"/>
    <property type="match status" value="1"/>
</dbReference>
<dbReference type="FunFam" id="2.10.230.10:FF:000002">
    <property type="entry name" value="Molecular chaperone DnaJ"/>
    <property type="match status" value="1"/>
</dbReference>
<dbReference type="GO" id="GO:0006260">
    <property type="term" value="P:DNA replication"/>
    <property type="evidence" value="ECO:0007669"/>
    <property type="project" value="UniProtKB-KW"/>
</dbReference>
<feature type="repeat" description="CXXCXGXG motif" evidence="13">
    <location>
        <begin position="228"/>
        <end position="235"/>
    </location>
</feature>
<dbReference type="FunFam" id="1.10.287.110:FF:000031">
    <property type="entry name" value="Molecular chaperone DnaJ"/>
    <property type="match status" value="1"/>
</dbReference>
<dbReference type="Gene3D" id="2.10.230.10">
    <property type="entry name" value="Heat shock protein DnaJ, cysteine-rich domain"/>
    <property type="match status" value="1"/>
</dbReference>
<name>K2PL79_9LACT</name>
<dbReference type="eggNOG" id="COG0484">
    <property type="taxonomic scope" value="Bacteria"/>
</dbReference>
<evidence type="ECO:0000313" key="17">
    <source>
        <dbReference type="EMBL" id="EKF50989.1"/>
    </source>
</evidence>
<dbReference type="CDD" id="cd06257">
    <property type="entry name" value="DnaJ"/>
    <property type="match status" value="1"/>
</dbReference>
<organism evidence="17 18">
    <name type="scientific">Lactococcus garvieae DCC43</name>
    <dbReference type="NCBI Taxonomy" id="1231377"/>
    <lineage>
        <taxon>Bacteria</taxon>
        <taxon>Bacillati</taxon>
        <taxon>Bacillota</taxon>
        <taxon>Bacilli</taxon>
        <taxon>Lactobacillales</taxon>
        <taxon>Streptococcaceae</taxon>
        <taxon>Lactococcus</taxon>
    </lineage>
</organism>
<dbReference type="GO" id="GO:0051082">
    <property type="term" value="F:unfolded protein binding"/>
    <property type="evidence" value="ECO:0007669"/>
    <property type="project" value="UniProtKB-UniRule"/>
</dbReference>
<keyword evidence="10 13" id="KW-0143">Chaperone</keyword>
<dbReference type="PRINTS" id="PR00625">
    <property type="entry name" value="JDOMAIN"/>
</dbReference>
<feature type="zinc finger region" description="CR-type" evidence="14">
    <location>
        <begin position="158"/>
        <end position="240"/>
    </location>
</feature>
<evidence type="ECO:0000256" key="5">
    <source>
        <dbReference type="ARBA" id="ARBA00022723"/>
    </source>
</evidence>
<dbReference type="PROSITE" id="PS51188">
    <property type="entry name" value="ZF_CR"/>
    <property type="match status" value="1"/>
</dbReference>
<dbReference type="FunFam" id="2.60.260.20:FF:000004">
    <property type="entry name" value="Molecular chaperone DnaJ"/>
    <property type="match status" value="1"/>
</dbReference>
<keyword evidence="4 13" id="KW-0235">DNA replication</keyword>
<proteinExistence type="inferred from homology"/>
<dbReference type="Pfam" id="PF00684">
    <property type="entry name" value="DnaJ_CXXCXGXG"/>
    <property type="match status" value="1"/>
</dbReference>
<feature type="binding site" evidence="13">
    <location>
        <position position="214"/>
    </location>
    <ligand>
        <name>Zn(2+)</name>
        <dbReference type="ChEBI" id="CHEBI:29105"/>
        <label>2</label>
    </ligand>
</feature>
<dbReference type="GO" id="GO:0031072">
    <property type="term" value="F:heat shock protein binding"/>
    <property type="evidence" value="ECO:0007669"/>
    <property type="project" value="InterPro"/>
</dbReference>
<evidence type="ECO:0000256" key="6">
    <source>
        <dbReference type="ARBA" id="ARBA00022737"/>
    </source>
</evidence>
<dbReference type="NCBIfam" id="NF010869">
    <property type="entry name" value="PRK14276.1"/>
    <property type="match status" value="1"/>
</dbReference>
<comment type="function">
    <text evidence="13">Participates actively in the response to hyperosmotic and heat shock by preventing the aggregation of stress-denatured proteins and by disaggregating proteins, also in an autonomous, DnaK-independent fashion. Unfolded proteins bind initially to DnaJ; upon interaction with the DnaJ-bound protein, DnaK hydrolyzes its bound ATP, resulting in the formation of a stable complex. GrpE releases ADP from DnaK; ATP binding to DnaK triggers the release of the substrate protein, thus completing the reaction cycle. Several rounds of ATP-dependent interactions between DnaJ, DnaK and GrpE are required for fully efficient folding. Also involved, together with DnaK and GrpE, in the DNA replication of plasmids through activation of initiation proteins.</text>
</comment>
<evidence type="ECO:0000256" key="11">
    <source>
        <dbReference type="ARBA" id="ARBA00061004"/>
    </source>
</evidence>
<evidence type="ECO:0000256" key="8">
    <source>
        <dbReference type="ARBA" id="ARBA00022833"/>
    </source>
</evidence>
<sequence length="395" mass="42791">MAVVPCKAPNIPCQEGLNYMNNTEFYERLGVDKNASQDEIKKAYRKMSKKYHPDINKDPGAEDKYKEVQEAYETLSDEQKRASYDQYGAAGANGGFGGGQGGFSGFDGFQGGAGFGGFEDIFSSFFGGGGGQVNPNAPRQGDDLQYRINLTFEEAIFGVEKEIKYNREELCHTCAGSGAKPGTHAETCHKCHGRGQTQVIRDTPLGRMSTNVVCDVCHGTGKEIKSPCPTCHGTGHEKLAHTVKVKVPAGVESGQQMRLQGQGDAGTNGGPYGDLYVRFQVAASDKFERDGSEIYYQMPLNFVQVALGDEVEVPTVHGNVKLKIPAGTQTGTNFRLKGKGAPKLRGNGQGDQHVVVNIVTPDKLNDAQREALRDFAKASGQNVSEHKKGFFDKFK</sequence>
<feature type="binding site" evidence="13">
    <location>
        <position position="231"/>
    </location>
    <ligand>
        <name>Zn(2+)</name>
        <dbReference type="ChEBI" id="CHEBI:29105"/>
        <label>1</label>
    </ligand>
</feature>
<keyword evidence="6 13" id="KW-0677">Repeat</keyword>
<dbReference type="Pfam" id="PF00226">
    <property type="entry name" value="DnaJ"/>
    <property type="match status" value="1"/>
</dbReference>
<keyword evidence="3 13" id="KW-0963">Cytoplasm</keyword>
<gene>
    <name evidence="13" type="primary">dnaJ</name>
    <name evidence="17" type="ORF">C426_1645</name>
</gene>